<dbReference type="RefSeq" id="WP_006089962.1">
    <property type="nucleotide sequence ID" value="NZ_AOHW01000030.1"/>
</dbReference>
<sequence length="48" mass="4937">MSLGGIALATDFALLIVAAAVLSYAARLTKQPTIVAYVLTGAVSYTHL</sequence>
<gene>
    <name evidence="1" type="ORF">C496_10656</name>
</gene>
<organism evidence="1 2">
    <name type="scientific">Natronorubrum tibetense GA33</name>
    <dbReference type="NCBI Taxonomy" id="1114856"/>
    <lineage>
        <taxon>Archaea</taxon>
        <taxon>Methanobacteriati</taxon>
        <taxon>Methanobacteriota</taxon>
        <taxon>Stenosarchaea group</taxon>
        <taxon>Halobacteria</taxon>
        <taxon>Halobacteriales</taxon>
        <taxon>Natrialbaceae</taxon>
        <taxon>Natronorubrum</taxon>
    </lineage>
</organism>
<dbReference type="PATRIC" id="fig|1114856.3.peg.2219"/>
<dbReference type="Proteomes" id="UP000011599">
    <property type="component" value="Unassembled WGS sequence"/>
</dbReference>
<evidence type="ECO:0000313" key="1">
    <source>
        <dbReference type="EMBL" id="ELY40762.1"/>
    </source>
</evidence>
<dbReference type="eggNOG" id="arCOG01955">
    <property type="taxonomic scope" value="Archaea"/>
</dbReference>
<keyword evidence="2" id="KW-1185">Reference proteome</keyword>
<reference evidence="1 2" key="1">
    <citation type="journal article" date="2014" name="PLoS Genet.">
        <title>Phylogenetically driven sequencing of extremely halophilic archaea reveals strategies for static and dynamic osmo-response.</title>
        <authorList>
            <person name="Becker E.A."/>
            <person name="Seitzer P.M."/>
            <person name="Tritt A."/>
            <person name="Larsen D."/>
            <person name="Krusor M."/>
            <person name="Yao A.I."/>
            <person name="Wu D."/>
            <person name="Madern D."/>
            <person name="Eisen J.A."/>
            <person name="Darling A.E."/>
            <person name="Facciotti M.T."/>
        </authorList>
    </citation>
    <scope>NUCLEOTIDE SEQUENCE [LARGE SCALE GENOMIC DNA]</scope>
    <source>
        <strain evidence="1 2">GA33</strain>
    </source>
</reference>
<proteinExistence type="predicted"/>
<accession>L9VUU1</accession>
<evidence type="ECO:0000313" key="2">
    <source>
        <dbReference type="Proteomes" id="UP000011599"/>
    </source>
</evidence>
<protein>
    <submittedName>
        <fullName evidence="1">Sodium/hydrogen exchanger</fullName>
    </submittedName>
</protein>
<comment type="caution">
    <text evidence="1">The sequence shown here is derived from an EMBL/GenBank/DDBJ whole genome shotgun (WGS) entry which is preliminary data.</text>
</comment>
<dbReference type="AlphaFoldDB" id="L9VUU1"/>
<name>L9VUU1_9EURY</name>
<dbReference type="EMBL" id="AOHW01000030">
    <property type="protein sequence ID" value="ELY40762.1"/>
    <property type="molecule type" value="Genomic_DNA"/>
</dbReference>